<protein>
    <submittedName>
        <fullName evidence="7">Uncharacterized protein</fullName>
    </submittedName>
</protein>
<evidence type="ECO:0000313" key="7">
    <source>
        <dbReference type="EMBL" id="KAF6815768.1"/>
    </source>
</evidence>
<dbReference type="GO" id="GO:0031965">
    <property type="term" value="C:nuclear membrane"/>
    <property type="evidence" value="ECO:0007669"/>
    <property type="project" value="UniProtKB-SubCell"/>
</dbReference>
<dbReference type="PANTHER" id="PTHR12265:SF30">
    <property type="entry name" value="TRANSMEMBRANE PROTEIN 53"/>
    <property type="match status" value="1"/>
</dbReference>
<keyword evidence="4" id="KW-0472">Membrane</keyword>
<evidence type="ECO:0000256" key="5">
    <source>
        <dbReference type="ARBA" id="ARBA00023242"/>
    </source>
</evidence>
<dbReference type="InterPro" id="IPR008547">
    <property type="entry name" value="DUF829_TMEM53"/>
</dbReference>
<evidence type="ECO:0000313" key="8">
    <source>
        <dbReference type="Proteomes" id="UP000654918"/>
    </source>
</evidence>
<comment type="subcellular location">
    <subcellularLocation>
        <location evidence="6">Endomembrane system</location>
        <topology evidence="6">Single-pass membrane protein</topology>
    </subcellularLocation>
    <subcellularLocation>
        <location evidence="1">Nucleus membrane</location>
    </subcellularLocation>
</comment>
<dbReference type="Proteomes" id="UP000654918">
    <property type="component" value="Unassembled WGS sequence"/>
</dbReference>
<gene>
    <name evidence="7" type="ORF">CPLU01_14056</name>
</gene>
<keyword evidence="2" id="KW-0812">Transmembrane</keyword>
<proteinExistence type="predicted"/>
<keyword evidence="3" id="KW-1133">Transmembrane helix</keyword>
<evidence type="ECO:0000256" key="2">
    <source>
        <dbReference type="ARBA" id="ARBA00022692"/>
    </source>
</evidence>
<dbReference type="Pfam" id="PF05705">
    <property type="entry name" value="DUF829"/>
    <property type="match status" value="1"/>
</dbReference>
<dbReference type="AlphaFoldDB" id="A0A8H6JNF1"/>
<dbReference type="EMBL" id="WIGO01000350">
    <property type="protein sequence ID" value="KAF6815768.1"/>
    <property type="molecule type" value="Genomic_DNA"/>
</dbReference>
<sequence>MTLITKNDEANEVNSFLSLGNNTFLYEPTEPRTASDNGPGLIVLCTWLGGSTTRRVGKYVSGYRALFPHAKILLIRTVFADISLRSFASIRARLSPSRDVIIESLQNGAQMLMHVFSHGGCNTAIQLADAVTEKAGDLMRERLRVLVFDCCPGDGSFGNAYEAASLSLPESMAAPVKVVGKAVAYVGVAGITALQKSGMMASIEDMRKRLNEEGVFGKEARRLYLFSKGDRVAPEQCVREHIREARVQGYEVGGALFKRAEHCALVTEDAGRYWESVRGGWDGEEMGKIGEESKL</sequence>
<keyword evidence="8" id="KW-1185">Reference proteome</keyword>
<reference evidence="7" key="1">
    <citation type="journal article" date="2020" name="Phytopathology">
        <title>Genome Sequence Resources of Colletotrichum truncatum, C. plurivorum, C. musicola, and C. sojae: Four Species Pathogenic to Soybean (Glycine max).</title>
        <authorList>
            <person name="Rogerio F."/>
            <person name="Boufleur T.R."/>
            <person name="Ciampi-Guillardi M."/>
            <person name="Sukno S.A."/>
            <person name="Thon M.R."/>
            <person name="Massola Junior N.S."/>
            <person name="Baroncelli R."/>
        </authorList>
    </citation>
    <scope>NUCLEOTIDE SEQUENCE</scope>
    <source>
        <strain evidence="7">LFN00145</strain>
    </source>
</reference>
<comment type="caution">
    <text evidence="7">The sequence shown here is derived from an EMBL/GenBank/DDBJ whole genome shotgun (WGS) entry which is preliminary data.</text>
</comment>
<evidence type="ECO:0000256" key="3">
    <source>
        <dbReference type="ARBA" id="ARBA00022989"/>
    </source>
</evidence>
<evidence type="ECO:0000256" key="1">
    <source>
        <dbReference type="ARBA" id="ARBA00004126"/>
    </source>
</evidence>
<organism evidence="7 8">
    <name type="scientific">Colletotrichum plurivorum</name>
    <dbReference type="NCBI Taxonomy" id="2175906"/>
    <lineage>
        <taxon>Eukaryota</taxon>
        <taxon>Fungi</taxon>
        <taxon>Dikarya</taxon>
        <taxon>Ascomycota</taxon>
        <taxon>Pezizomycotina</taxon>
        <taxon>Sordariomycetes</taxon>
        <taxon>Hypocreomycetidae</taxon>
        <taxon>Glomerellales</taxon>
        <taxon>Glomerellaceae</taxon>
        <taxon>Colletotrichum</taxon>
        <taxon>Colletotrichum orchidearum species complex</taxon>
    </lineage>
</organism>
<keyword evidence="5" id="KW-0539">Nucleus</keyword>
<evidence type="ECO:0000256" key="4">
    <source>
        <dbReference type="ARBA" id="ARBA00023136"/>
    </source>
</evidence>
<name>A0A8H6JNF1_9PEZI</name>
<evidence type="ECO:0000256" key="6">
    <source>
        <dbReference type="ARBA" id="ARBA00037847"/>
    </source>
</evidence>
<accession>A0A8H6JNF1</accession>
<dbReference type="PANTHER" id="PTHR12265">
    <property type="entry name" value="TRANSMEMBRANE PROTEIN 53"/>
    <property type="match status" value="1"/>
</dbReference>